<sequence length="398" mass="43967">MQPAMPEKKFDLINLDPFPSQSGGAAERRFRDPNALRSIAEDAITDARTDSEIAREFISHGELGPKSVANTQKELFRFLTWCREEAGKTLRQLNVADLNHYKEFIKAPPPDWVSTTKWPRNDPRYRPFSGPLSDASRRQAMIAVKGLFAYAAQTGYLRRDPAALVKHVKTIGASRITRYLTSDALQLAIATVSAREALTPAAVRRRERDRFLLITYIHTGARLNEIVSANMGAFYTEGNGRWWLDVMGKGDKPRRLPVPPDMLAAFRQYRAAYDLLPHAVRSDHTPLVLSSRGAALVRITDEAASDALKAIFAAAASAAAGMGDVDMAATLRQASAHWLRHSMLTNHANNGVQLKTLQETAGHASIATTAAYLHKTDNERHDEILASLNGTRTVTSQS</sequence>
<dbReference type="InterPro" id="IPR050090">
    <property type="entry name" value="Tyrosine_recombinase_XerCD"/>
</dbReference>
<dbReference type="Gene3D" id="1.10.443.10">
    <property type="entry name" value="Intergrase catalytic core"/>
    <property type="match status" value="1"/>
</dbReference>
<evidence type="ECO:0000313" key="13">
    <source>
        <dbReference type="Proteomes" id="UP000433309"/>
    </source>
</evidence>
<accession>A0A6I2L3W9</accession>
<dbReference type="Gene3D" id="1.10.150.130">
    <property type="match status" value="1"/>
</dbReference>
<dbReference type="PROSITE" id="PS51900">
    <property type="entry name" value="CB"/>
    <property type="match status" value="1"/>
</dbReference>
<feature type="domain" description="Core-binding (CB)" evidence="11">
    <location>
        <begin position="48"/>
        <end position="152"/>
    </location>
</feature>
<dbReference type="SUPFAM" id="SSF56349">
    <property type="entry name" value="DNA breaking-rejoining enzymes"/>
    <property type="match status" value="1"/>
</dbReference>
<evidence type="ECO:0000256" key="4">
    <source>
        <dbReference type="ARBA" id="ARBA00022829"/>
    </source>
</evidence>
<evidence type="ECO:0000256" key="6">
    <source>
        <dbReference type="ARBA" id="ARBA00023125"/>
    </source>
</evidence>
<dbReference type="InterPro" id="IPR044068">
    <property type="entry name" value="CB"/>
</dbReference>
<keyword evidence="7" id="KW-0233">DNA recombination</keyword>
<dbReference type="InterPro" id="IPR010998">
    <property type="entry name" value="Integrase_recombinase_N"/>
</dbReference>
<protein>
    <submittedName>
        <fullName evidence="12">Tyrosine-type recombinase/integrase</fullName>
    </submittedName>
</protein>
<evidence type="ECO:0000256" key="1">
    <source>
        <dbReference type="ARBA" id="ARBA00004496"/>
    </source>
</evidence>
<dbReference type="PROSITE" id="PS51898">
    <property type="entry name" value="TYR_RECOMBINASE"/>
    <property type="match status" value="1"/>
</dbReference>
<dbReference type="PANTHER" id="PTHR30349">
    <property type="entry name" value="PHAGE INTEGRASE-RELATED"/>
    <property type="match status" value="1"/>
</dbReference>
<organism evidence="12 13">
    <name type="scientific">Duganella guangzhouensis</name>
    <dbReference type="NCBI Taxonomy" id="2666084"/>
    <lineage>
        <taxon>Bacteria</taxon>
        <taxon>Pseudomonadati</taxon>
        <taxon>Pseudomonadota</taxon>
        <taxon>Betaproteobacteria</taxon>
        <taxon>Burkholderiales</taxon>
        <taxon>Oxalobacteraceae</taxon>
        <taxon>Telluria group</taxon>
        <taxon>Duganella</taxon>
    </lineage>
</organism>
<dbReference type="InterPro" id="IPR013762">
    <property type="entry name" value="Integrase-like_cat_sf"/>
</dbReference>
<dbReference type="GO" id="GO:0051301">
    <property type="term" value="P:cell division"/>
    <property type="evidence" value="ECO:0007669"/>
    <property type="project" value="UniProtKB-KW"/>
</dbReference>
<name>A0A6I2L3W9_9BURK</name>
<evidence type="ECO:0000313" key="12">
    <source>
        <dbReference type="EMBL" id="MRW91847.1"/>
    </source>
</evidence>
<keyword evidence="13" id="KW-1185">Reference proteome</keyword>
<keyword evidence="3" id="KW-0132">Cell division</keyword>
<gene>
    <name evidence="12" type="ORF">GJ699_17775</name>
</gene>
<dbReference type="GO" id="GO:0007059">
    <property type="term" value="P:chromosome segregation"/>
    <property type="evidence" value="ECO:0007669"/>
    <property type="project" value="UniProtKB-KW"/>
</dbReference>
<keyword evidence="6 9" id="KW-0238">DNA-binding</keyword>
<evidence type="ECO:0000259" key="11">
    <source>
        <dbReference type="PROSITE" id="PS51900"/>
    </source>
</evidence>
<keyword evidence="2" id="KW-0963">Cytoplasm</keyword>
<keyword evidence="5" id="KW-0229">DNA integration</keyword>
<comment type="subcellular location">
    <subcellularLocation>
        <location evidence="1">Cytoplasm</location>
    </subcellularLocation>
</comment>
<comment type="caution">
    <text evidence="12">The sequence shown here is derived from an EMBL/GenBank/DDBJ whole genome shotgun (WGS) entry which is preliminary data.</text>
</comment>
<evidence type="ECO:0000256" key="9">
    <source>
        <dbReference type="PROSITE-ProRule" id="PRU01248"/>
    </source>
</evidence>
<keyword evidence="4" id="KW-0159">Chromosome partition</keyword>
<dbReference type="Proteomes" id="UP000433309">
    <property type="component" value="Unassembled WGS sequence"/>
</dbReference>
<dbReference type="GO" id="GO:0006310">
    <property type="term" value="P:DNA recombination"/>
    <property type="evidence" value="ECO:0007669"/>
    <property type="project" value="UniProtKB-KW"/>
</dbReference>
<dbReference type="InterPro" id="IPR011010">
    <property type="entry name" value="DNA_brk_join_enz"/>
</dbReference>
<dbReference type="PANTHER" id="PTHR30349:SF77">
    <property type="entry name" value="TYROSINE RECOMBINASE XERC"/>
    <property type="match status" value="1"/>
</dbReference>
<dbReference type="GO" id="GO:0005737">
    <property type="term" value="C:cytoplasm"/>
    <property type="evidence" value="ECO:0007669"/>
    <property type="project" value="UniProtKB-SubCell"/>
</dbReference>
<evidence type="ECO:0000259" key="10">
    <source>
        <dbReference type="PROSITE" id="PS51898"/>
    </source>
</evidence>
<keyword evidence="8" id="KW-0131">Cell cycle</keyword>
<evidence type="ECO:0000256" key="5">
    <source>
        <dbReference type="ARBA" id="ARBA00022908"/>
    </source>
</evidence>
<dbReference type="InterPro" id="IPR002104">
    <property type="entry name" value="Integrase_catalytic"/>
</dbReference>
<proteinExistence type="predicted"/>
<dbReference type="GO" id="GO:0015074">
    <property type="term" value="P:DNA integration"/>
    <property type="evidence" value="ECO:0007669"/>
    <property type="project" value="UniProtKB-KW"/>
</dbReference>
<dbReference type="GO" id="GO:0003677">
    <property type="term" value="F:DNA binding"/>
    <property type="evidence" value="ECO:0007669"/>
    <property type="project" value="UniProtKB-UniRule"/>
</dbReference>
<dbReference type="Pfam" id="PF00589">
    <property type="entry name" value="Phage_integrase"/>
    <property type="match status" value="1"/>
</dbReference>
<evidence type="ECO:0000256" key="8">
    <source>
        <dbReference type="ARBA" id="ARBA00023306"/>
    </source>
</evidence>
<dbReference type="AlphaFoldDB" id="A0A6I2L3W9"/>
<feature type="domain" description="Tyr recombinase" evidence="10">
    <location>
        <begin position="175"/>
        <end position="386"/>
    </location>
</feature>
<evidence type="ECO:0000256" key="3">
    <source>
        <dbReference type="ARBA" id="ARBA00022618"/>
    </source>
</evidence>
<evidence type="ECO:0000256" key="7">
    <source>
        <dbReference type="ARBA" id="ARBA00023172"/>
    </source>
</evidence>
<dbReference type="EMBL" id="WKJK01000009">
    <property type="protein sequence ID" value="MRW91847.1"/>
    <property type="molecule type" value="Genomic_DNA"/>
</dbReference>
<reference evidence="12 13" key="1">
    <citation type="submission" date="2019-11" db="EMBL/GenBank/DDBJ databases">
        <title>Novel species isolated from a subtropical stream in China.</title>
        <authorList>
            <person name="Lu H."/>
        </authorList>
    </citation>
    <scope>NUCLEOTIDE SEQUENCE [LARGE SCALE GENOMIC DNA]</scope>
    <source>
        <strain evidence="12 13">FT80W</strain>
    </source>
</reference>
<evidence type="ECO:0000256" key="2">
    <source>
        <dbReference type="ARBA" id="ARBA00022490"/>
    </source>
</evidence>